<protein>
    <submittedName>
        <fullName evidence="1">Uncharacterized protein</fullName>
    </submittedName>
</protein>
<evidence type="ECO:0000313" key="1">
    <source>
        <dbReference type="EMBL" id="GFR08891.1"/>
    </source>
</evidence>
<dbReference type="Proteomes" id="UP000887116">
    <property type="component" value="Unassembled WGS sequence"/>
</dbReference>
<reference evidence="1" key="1">
    <citation type="submission" date="2020-07" db="EMBL/GenBank/DDBJ databases">
        <title>Multicomponent nature underlies the extraordinary mechanical properties of spider dragline silk.</title>
        <authorList>
            <person name="Kono N."/>
            <person name="Nakamura H."/>
            <person name="Mori M."/>
            <person name="Yoshida Y."/>
            <person name="Ohtoshi R."/>
            <person name="Malay A.D."/>
            <person name="Moran D.A.P."/>
            <person name="Tomita M."/>
            <person name="Numata K."/>
            <person name="Arakawa K."/>
        </authorList>
    </citation>
    <scope>NUCLEOTIDE SEQUENCE</scope>
</reference>
<keyword evidence="2" id="KW-1185">Reference proteome</keyword>
<comment type="caution">
    <text evidence="1">The sequence shown here is derived from an EMBL/GenBank/DDBJ whole genome shotgun (WGS) entry which is preliminary data.</text>
</comment>
<name>A0A8X6LFH2_TRICU</name>
<dbReference type="OrthoDB" id="6435061at2759"/>
<organism evidence="1 2">
    <name type="scientific">Trichonephila clavata</name>
    <name type="common">Joro spider</name>
    <name type="synonym">Nephila clavata</name>
    <dbReference type="NCBI Taxonomy" id="2740835"/>
    <lineage>
        <taxon>Eukaryota</taxon>
        <taxon>Metazoa</taxon>
        <taxon>Ecdysozoa</taxon>
        <taxon>Arthropoda</taxon>
        <taxon>Chelicerata</taxon>
        <taxon>Arachnida</taxon>
        <taxon>Araneae</taxon>
        <taxon>Araneomorphae</taxon>
        <taxon>Entelegynae</taxon>
        <taxon>Araneoidea</taxon>
        <taxon>Nephilidae</taxon>
        <taxon>Trichonephila</taxon>
    </lineage>
</organism>
<accession>A0A8X6LFH2</accession>
<proteinExistence type="predicted"/>
<dbReference type="AlphaFoldDB" id="A0A8X6LFH2"/>
<dbReference type="EMBL" id="BMAO01036219">
    <property type="protein sequence ID" value="GFR08891.1"/>
    <property type="molecule type" value="Genomic_DNA"/>
</dbReference>
<evidence type="ECO:0000313" key="2">
    <source>
        <dbReference type="Proteomes" id="UP000887116"/>
    </source>
</evidence>
<gene>
    <name evidence="1" type="ORF">TNCT_149701</name>
</gene>
<sequence>MDLEELHFADDSADDPYEIILLPETSRKIAPENRLSPAHACLPLKDNGIKFVTCDNPETTKVVGIS</sequence>